<keyword evidence="3" id="KW-1185">Reference proteome</keyword>
<protein>
    <recommendedName>
        <fullName evidence="1">F-box domain-containing protein</fullName>
    </recommendedName>
</protein>
<feature type="domain" description="F-box" evidence="1">
    <location>
        <begin position="47"/>
        <end position="79"/>
    </location>
</feature>
<proteinExistence type="predicted"/>
<dbReference type="AlphaFoldDB" id="A0A3N4HYR7"/>
<accession>A0A3N4HYR7</accession>
<dbReference type="Proteomes" id="UP000275078">
    <property type="component" value="Unassembled WGS sequence"/>
</dbReference>
<organism evidence="2 3">
    <name type="scientific">Ascobolus immersus RN42</name>
    <dbReference type="NCBI Taxonomy" id="1160509"/>
    <lineage>
        <taxon>Eukaryota</taxon>
        <taxon>Fungi</taxon>
        <taxon>Dikarya</taxon>
        <taxon>Ascomycota</taxon>
        <taxon>Pezizomycotina</taxon>
        <taxon>Pezizomycetes</taxon>
        <taxon>Pezizales</taxon>
        <taxon>Ascobolaceae</taxon>
        <taxon>Ascobolus</taxon>
    </lineage>
</organism>
<gene>
    <name evidence="2" type="ORF">BJ508DRAFT_156660</name>
</gene>
<evidence type="ECO:0000259" key="1">
    <source>
        <dbReference type="Pfam" id="PF00646"/>
    </source>
</evidence>
<name>A0A3N4HYR7_ASCIM</name>
<dbReference type="Pfam" id="PF00646">
    <property type="entry name" value="F-box"/>
    <property type="match status" value="1"/>
</dbReference>
<evidence type="ECO:0000313" key="3">
    <source>
        <dbReference type="Proteomes" id="UP000275078"/>
    </source>
</evidence>
<sequence>MDRTEIFRRPGHYLINKKPLLNRYKKSQRVLLHFDKQQSKGMSFFPLLDLPIELRLEIYRHCSAYTILQLSHSSRQLRFEIQSYPQIVGQSFGYFALWFKRISRSLARPPTDSEYGTVGPWSWNFGKVHDRLSYDGQDLTIRHISALEDLLEVRLYNKQHSLDFMQAYTVIRVHNSLRRPVNTPKIKLAQANSDRLPSRQRLVCELCFVVKLTSFFHSNSTESLYCGSYSAICNTCVAILLLRHVNWEEPEVSWLALELRASHKHGELDYPGYESYCKTGSPAKEKGGNLGI</sequence>
<evidence type="ECO:0000313" key="2">
    <source>
        <dbReference type="EMBL" id="RPA78246.1"/>
    </source>
</evidence>
<dbReference type="InterPro" id="IPR001810">
    <property type="entry name" value="F-box_dom"/>
</dbReference>
<dbReference type="EMBL" id="ML119713">
    <property type="protein sequence ID" value="RPA78246.1"/>
    <property type="molecule type" value="Genomic_DNA"/>
</dbReference>
<reference evidence="2 3" key="1">
    <citation type="journal article" date="2018" name="Nat. Ecol. Evol.">
        <title>Pezizomycetes genomes reveal the molecular basis of ectomycorrhizal truffle lifestyle.</title>
        <authorList>
            <person name="Murat C."/>
            <person name="Payen T."/>
            <person name="Noel B."/>
            <person name="Kuo A."/>
            <person name="Morin E."/>
            <person name="Chen J."/>
            <person name="Kohler A."/>
            <person name="Krizsan K."/>
            <person name="Balestrini R."/>
            <person name="Da Silva C."/>
            <person name="Montanini B."/>
            <person name="Hainaut M."/>
            <person name="Levati E."/>
            <person name="Barry K.W."/>
            <person name="Belfiori B."/>
            <person name="Cichocki N."/>
            <person name="Clum A."/>
            <person name="Dockter R.B."/>
            <person name="Fauchery L."/>
            <person name="Guy J."/>
            <person name="Iotti M."/>
            <person name="Le Tacon F."/>
            <person name="Lindquist E.A."/>
            <person name="Lipzen A."/>
            <person name="Malagnac F."/>
            <person name="Mello A."/>
            <person name="Molinier V."/>
            <person name="Miyauchi S."/>
            <person name="Poulain J."/>
            <person name="Riccioni C."/>
            <person name="Rubini A."/>
            <person name="Sitrit Y."/>
            <person name="Splivallo R."/>
            <person name="Traeger S."/>
            <person name="Wang M."/>
            <person name="Zifcakova L."/>
            <person name="Wipf D."/>
            <person name="Zambonelli A."/>
            <person name="Paolocci F."/>
            <person name="Nowrousian M."/>
            <person name="Ottonello S."/>
            <person name="Baldrian P."/>
            <person name="Spatafora J.W."/>
            <person name="Henrissat B."/>
            <person name="Nagy L.G."/>
            <person name="Aury J.M."/>
            <person name="Wincker P."/>
            <person name="Grigoriev I.V."/>
            <person name="Bonfante P."/>
            <person name="Martin F.M."/>
        </authorList>
    </citation>
    <scope>NUCLEOTIDE SEQUENCE [LARGE SCALE GENOMIC DNA]</scope>
    <source>
        <strain evidence="2 3">RN42</strain>
    </source>
</reference>